<evidence type="ECO:0000256" key="3">
    <source>
        <dbReference type="ARBA" id="ARBA00022516"/>
    </source>
</evidence>
<comment type="similarity">
    <text evidence="2 8">Belongs to the short-chain dehydrogenases/reductases (SDR) family. FabI subfamily.</text>
</comment>
<keyword evidence="4" id="KW-0276">Fatty acid metabolism</keyword>
<evidence type="ECO:0000256" key="4">
    <source>
        <dbReference type="ARBA" id="ARBA00022832"/>
    </source>
</evidence>
<keyword evidence="6" id="KW-0443">Lipid metabolism</keyword>
<evidence type="ECO:0000256" key="7">
    <source>
        <dbReference type="ARBA" id="ARBA00023160"/>
    </source>
</evidence>
<dbReference type="Gene3D" id="1.10.8.400">
    <property type="entry name" value="Enoyl acyl carrier protein reductase"/>
    <property type="match status" value="1"/>
</dbReference>
<evidence type="ECO:0000256" key="9">
    <source>
        <dbReference type="PIRSR" id="PIRSR000094-1"/>
    </source>
</evidence>
<feature type="binding site" evidence="11">
    <location>
        <position position="168"/>
    </location>
    <ligand>
        <name>NAD(+)</name>
        <dbReference type="ChEBI" id="CHEBI:57540"/>
    </ligand>
</feature>
<dbReference type="PANTHER" id="PTHR43159">
    <property type="entry name" value="ENOYL-[ACYL-CARRIER-PROTEIN] REDUCTASE"/>
    <property type="match status" value="1"/>
</dbReference>
<dbReference type="SUPFAM" id="SSF51735">
    <property type="entry name" value="NAD(P)-binding Rossmann-fold domains"/>
    <property type="match status" value="1"/>
</dbReference>
<dbReference type="GO" id="GO:0004318">
    <property type="term" value="F:enoyl-[acyl-carrier-protein] reductase (NADH) activity"/>
    <property type="evidence" value="ECO:0007669"/>
    <property type="project" value="UniProtKB-EC"/>
</dbReference>
<organism evidence="12 13">
    <name type="scientific">Alienimonas californiensis</name>
    <dbReference type="NCBI Taxonomy" id="2527989"/>
    <lineage>
        <taxon>Bacteria</taxon>
        <taxon>Pseudomonadati</taxon>
        <taxon>Planctomycetota</taxon>
        <taxon>Planctomycetia</taxon>
        <taxon>Planctomycetales</taxon>
        <taxon>Planctomycetaceae</taxon>
        <taxon>Alienimonas</taxon>
    </lineage>
</organism>
<dbReference type="OrthoDB" id="9803628at2"/>
<feature type="binding site" evidence="10">
    <location>
        <position position="101"/>
    </location>
    <ligand>
        <name>substrate</name>
    </ligand>
</feature>
<evidence type="ECO:0000256" key="11">
    <source>
        <dbReference type="PIRSR" id="PIRSR000094-3"/>
    </source>
</evidence>
<keyword evidence="3 8" id="KW-0444">Lipid biosynthesis</keyword>
<accession>A0A517PFF1</accession>
<dbReference type="Pfam" id="PF13561">
    <property type="entry name" value="adh_short_C2"/>
    <property type="match status" value="1"/>
</dbReference>
<dbReference type="Proteomes" id="UP000318741">
    <property type="component" value="Chromosome"/>
</dbReference>
<gene>
    <name evidence="12" type="primary">fabI_2</name>
    <name evidence="12" type="ORF">CA12_42410</name>
</gene>
<keyword evidence="5 8" id="KW-0560">Oxidoreductase</keyword>
<evidence type="ECO:0000256" key="6">
    <source>
        <dbReference type="ARBA" id="ARBA00023098"/>
    </source>
</evidence>
<dbReference type="CDD" id="cd05372">
    <property type="entry name" value="ENR_SDR"/>
    <property type="match status" value="1"/>
</dbReference>
<feature type="binding site" evidence="11">
    <location>
        <position position="13"/>
    </location>
    <ligand>
        <name>NAD(+)</name>
        <dbReference type="ChEBI" id="CHEBI:57540"/>
    </ligand>
</feature>
<dbReference type="InterPro" id="IPR036291">
    <property type="entry name" value="NAD(P)-bd_dom_sf"/>
</dbReference>
<name>A0A517PFF1_9PLAN</name>
<evidence type="ECO:0000313" key="13">
    <source>
        <dbReference type="Proteomes" id="UP000318741"/>
    </source>
</evidence>
<evidence type="ECO:0000256" key="5">
    <source>
        <dbReference type="ARBA" id="ARBA00023002"/>
    </source>
</evidence>
<sequence length="268" mass="28453">MISLEGKTGLVFGIANDRSIAAAIAQQCHDAGATMAFTHLPDADPERPKARNRCLKVVEGWNPKLVLPCNVSDDAQLDEVFDKVRAEYGKLDFVLHSIAFASLDDLKVPTYQCSREGFKMAMDISAYSLLALAKRAEPLMTDGGSILAMTYIGGERVIPGYNMMGVCKAALECSVRYAAAELGPKNIRVNAISAGPLRTLAASAVGDFSAMSKLYETFSPLRRNITAEEVGSAGAFLLSPAAGGITGENLHVDAGFHAVAAPPEDAQE</sequence>
<dbReference type="RefSeq" id="WP_145361075.1">
    <property type="nucleotide sequence ID" value="NZ_CP036265.1"/>
</dbReference>
<dbReference type="KEGG" id="acaf:CA12_42410"/>
<dbReference type="PIRSF" id="PIRSF000094">
    <property type="entry name" value="Enoyl-ACP_rdct"/>
    <property type="match status" value="1"/>
</dbReference>
<keyword evidence="8 11" id="KW-0520">NAD</keyword>
<feature type="binding site" evidence="11">
    <location>
        <begin position="19"/>
        <end position="20"/>
    </location>
    <ligand>
        <name>NAD(+)</name>
        <dbReference type="ChEBI" id="CHEBI:57540"/>
    </ligand>
</feature>
<dbReference type="GO" id="GO:0006633">
    <property type="term" value="P:fatty acid biosynthetic process"/>
    <property type="evidence" value="ECO:0007669"/>
    <property type="project" value="UniProtKB-KW"/>
</dbReference>
<evidence type="ECO:0000256" key="2">
    <source>
        <dbReference type="ARBA" id="ARBA00009233"/>
    </source>
</evidence>
<dbReference type="AlphaFoldDB" id="A0A517PFF1"/>
<dbReference type="InterPro" id="IPR002347">
    <property type="entry name" value="SDR_fam"/>
</dbReference>
<dbReference type="EMBL" id="CP036265">
    <property type="protein sequence ID" value="QDT18102.1"/>
    <property type="molecule type" value="Genomic_DNA"/>
</dbReference>
<dbReference type="PRINTS" id="PR00081">
    <property type="entry name" value="GDHRDH"/>
</dbReference>
<evidence type="ECO:0000256" key="1">
    <source>
        <dbReference type="ARBA" id="ARBA00005194"/>
    </source>
</evidence>
<keyword evidence="7 8" id="KW-0275">Fatty acid biosynthesis</keyword>
<dbReference type="EC" id="1.3.1.9" evidence="8"/>
<feature type="active site" description="Proton acceptor" evidence="9">
    <location>
        <position position="161"/>
    </location>
</feature>
<dbReference type="PANTHER" id="PTHR43159:SF2">
    <property type="entry name" value="ENOYL-[ACYL-CARRIER-PROTEIN] REDUCTASE [NADH], CHLOROPLASTIC"/>
    <property type="match status" value="1"/>
</dbReference>
<dbReference type="InterPro" id="IPR014358">
    <property type="entry name" value="Enoyl-ACP_Rdtase_NADH"/>
</dbReference>
<feature type="binding site" evidence="11">
    <location>
        <position position="98"/>
    </location>
    <ligand>
        <name>NAD(+)</name>
        <dbReference type="ChEBI" id="CHEBI:57540"/>
    </ligand>
</feature>
<dbReference type="Gene3D" id="3.40.50.720">
    <property type="entry name" value="NAD(P)-binding Rossmann-like Domain"/>
    <property type="match status" value="1"/>
</dbReference>
<proteinExistence type="inferred from homology"/>
<protein>
    <recommendedName>
        <fullName evidence="8">Enoyl-[acyl-carrier-protein] reductase [NADH]</fullName>
        <ecNumber evidence="8">1.3.1.9</ecNumber>
    </recommendedName>
</protein>
<evidence type="ECO:0000313" key="12">
    <source>
        <dbReference type="EMBL" id="QDT18102.1"/>
    </source>
</evidence>
<evidence type="ECO:0000256" key="8">
    <source>
        <dbReference type="PIRNR" id="PIRNR000094"/>
    </source>
</evidence>
<reference evidence="12 13" key="1">
    <citation type="submission" date="2019-02" db="EMBL/GenBank/DDBJ databases">
        <title>Deep-cultivation of Planctomycetes and their phenomic and genomic characterization uncovers novel biology.</title>
        <authorList>
            <person name="Wiegand S."/>
            <person name="Jogler M."/>
            <person name="Boedeker C."/>
            <person name="Pinto D."/>
            <person name="Vollmers J."/>
            <person name="Rivas-Marin E."/>
            <person name="Kohn T."/>
            <person name="Peeters S.H."/>
            <person name="Heuer A."/>
            <person name="Rast P."/>
            <person name="Oberbeckmann S."/>
            <person name="Bunk B."/>
            <person name="Jeske O."/>
            <person name="Meyerdierks A."/>
            <person name="Storesund J.E."/>
            <person name="Kallscheuer N."/>
            <person name="Luecker S."/>
            <person name="Lage O.M."/>
            <person name="Pohl T."/>
            <person name="Merkel B.J."/>
            <person name="Hornburger P."/>
            <person name="Mueller R.-W."/>
            <person name="Bruemmer F."/>
            <person name="Labrenz M."/>
            <person name="Spormann A.M."/>
            <person name="Op den Camp H."/>
            <person name="Overmann J."/>
            <person name="Amann R."/>
            <person name="Jetten M.S.M."/>
            <person name="Mascher T."/>
            <person name="Medema M.H."/>
            <person name="Devos D.P."/>
            <person name="Kaster A.-K."/>
            <person name="Ovreas L."/>
            <person name="Rohde M."/>
            <person name="Galperin M.Y."/>
            <person name="Jogler C."/>
        </authorList>
    </citation>
    <scope>NUCLEOTIDE SEQUENCE [LARGE SCALE GENOMIC DNA]</scope>
    <source>
        <strain evidence="12 13">CA12</strain>
    </source>
</reference>
<feature type="active site" description="Proton acceptor" evidence="9">
    <location>
        <position position="151"/>
    </location>
</feature>
<comment type="pathway">
    <text evidence="1">Lipid metabolism; fatty acid biosynthesis.</text>
</comment>
<evidence type="ECO:0000256" key="10">
    <source>
        <dbReference type="PIRSR" id="PIRSR000094-2"/>
    </source>
</evidence>
<comment type="catalytic activity">
    <reaction evidence="8">
        <text>a 2,3-saturated acyl-[ACP] + NAD(+) = a (2E)-enoyl-[ACP] + NADH + H(+)</text>
        <dbReference type="Rhea" id="RHEA:10240"/>
        <dbReference type="Rhea" id="RHEA-COMP:9925"/>
        <dbReference type="Rhea" id="RHEA-COMP:9926"/>
        <dbReference type="ChEBI" id="CHEBI:15378"/>
        <dbReference type="ChEBI" id="CHEBI:57540"/>
        <dbReference type="ChEBI" id="CHEBI:57945"/>
        <dbReference type="ChEBI" id="CHEBI:78784"/>
        <dbReference type="ChEBI" id="CHEBI:78785"/>
        <dbReference type="EC" id="1.3.1.9"/>
    </reaction>
</comment>
<keyword evidence="13" id="KW-1185">Reference proteome</keyword>